<dbReference type="Gene3D" id="2.60.40.4070">
    <property type="match status" value="1"/>
</dbReference>
<comment type="caution">
    <text evidence="2">The sequence shown here is derived from an EMBL/GenBank/DDBJ whole genome shotgun (WGS) entry which is preliminary data.</text>
</comment>
<dbReference type="NCBIfam" id="TIGR04183">
    <property type="entry name" value="Por_Secre_tail"/>
    <property type="match status" value="1"/>
</dbReference>
<evidence type="ECO:0000313" key="3">
    <source>
        <dbReference type="Proteomes" id="UP000547674"/>
    </source>
</evidence>
<evidence type="ECO:0000313" key="2">
    <source>
        <dbReference type="EMBL" id="NNF07392.1"/>
    </source>
</evidence>
<protein>
    <submittedName>
        <fullName evidence="2">T9SS type A sorting domain-containing protein</fullName>
    </submittedName>
</protein>
<gene>
    <name evidence="2" type="ORF">HKN21_11575</name>
</gene>
<name>A0A7Y2EAD4_UNCEI</name>
<dbReference type="InterPro" id="IPR026444">
    <property type="entry name" value="Secre_tail"/>
</dbReference>
<dbReference type="Pfam" id="PF13860">
    <property type="entry name" value="FlgD_ig"/>
    <property type="match status" value="1"/>
</dbReference>
<feature type="domain" description="FlgD/Vpr Ig-like" evidence="1">
    <location>
        <begin position="7"/>
        <end position="66"/>
    </location>
</feature>
<organism evidence="2 3">
    <name type="scientific">Eiseniibacteriota bacterium</name>
    <dbReference type="NCBI Taxonomy" id="2212470"/>
    <lineage>
        <taxon>Bacteria</taxon>
        <taxon>Candidatus Eiseniibacteriota</taxon>
    </lineage>
</organism>
<sequence>SPSTALNFQLAQTEHVTAYVYDMRGRRVRTLADGSHPAGRHSIPWNGRDDGGQAVANGVYFMRFQAGETSDTIKLTRID</sequence>
<evidence type="ECO:0000259" key="1">
    <source>
        <dbReference type="Pfam" id="PF13860"/>
    </source>
</evidence>
<feature type="non-terminal residue" evidence="2">
    <location>
        <position position="1"/>
    </location>
</feature>
<dbReference type="AlphaFoldDB" id="A0A7Y2EAD4"/>
<proteinExistence type="predicted"/>
<reference evidence="2 3" key="1">
    <citation type="submission" date="2020-03" db="EMBL/GenBank/DDBJ databases">
        <title>Metabolic flexibility allows generalist bacteria to become dominant in a frequently disturbed ecosystem.</title>
        <authorList>
            <person name="Chen Y.-J."/>
            <person name="Leung P.M."/>
            <person name="Bay S.K."/>
            <person name="Hugenholtz P."/>
            <person name="Kessler A.J."/>
            <person name="Shelley G."/>
            <person name="Waite D.W."/>
            <person name="Cook P.L."/>
            <person name="Greening C."/>
        </authorList>
    </citation>
    <scope>NUCLEOTIDE SEQUENCE [LARGE SCALE GENOMIC DNA]</scope>
    <source>
        <strain evidence="2">SS_bin_28</strain>
    </source>
</reference>
<dbReference type="InterPro" id="IPR025965">
    <property type="entry name" value="FlgD/Vpr_Ig-like"/>
</dbReference>
<accession>A0A7Y2EAD4</accession>
<dbReference type="Proteomes" id="UP000547674">
    <property type="component" value="Unassembled WGS sequence"/>
</dbReference>
<dbReference type="EMBL" id="JABDJR010000467">
    <property type="protein sequence ID" value="NNF07392.1"/>
    <property type="molecule type" value="Genomic_DNA"/>
</dbReference>